<feature type="domain" description="D-isomer specific 2-hydroxyacid dehydrogenase NAD-binding" evidence="7">
    <location>
        <begin position="111"/>
        <end position="281"/>
    </location>
</feature>
<reference evidence="9" key="1">
    <citation type="journal article" date="2019" name="Int. J. Syst. Evol. Microbiol.">
        <title>The Global Catalogue of Microorganisms (GCM) 10K type strain sequencing project: providing services to taxonomists for standard genome sequencing and annotation.</title>
        <authorList>
            <consortium name="The Broad Institute Genomics Platform"/>
            <consortium name="The Broad Institute Genome Sequencing Center for Infectious Disease"/>
            <person name="Wu L."/>
            <person name="Ma J."/>
        </authorList>
    </citation>
    <scope>NUCLEOTIDE SEQUENCE [LARGE SCALE GENOMIC DNA]</scope>
    <source>
        <strain evidence="9">JCM 17986</strain>
    </source>
</reference>
<dbReference type="Proteomes" id="UP001500466">
    <property type="component" value="Unassembled WGS sequence"/>
</dbReference>
<evidence type="ECO:0000313" key="8">
    <source>
        <dbReference type="EMBL" id="GAA4961233.1"/>
    </source>
</evidence>
<dbReference type="Gene3D" id="3.40.50.720">
    <property type="entry name" value="NAD(P)-binding Rossmann-like Domain"/>
    <property type="match status" value="2"/>
</dbReference>
<comment type="similarity">
    <text evidence="1 4">Belongs to the D-isomer specific 2-hydroxyacid dehydrogenase family.</text>
</comment>
<keyword evidence="3" id="KW-0520">NAD</keyword>
<feature type="domain" description="D-isomer specific 2-hydroxyacid dehydrogenase catalytic" evidence="6">
    <location>
        <begin position="63"/>
        <end position="312"/>
    </location>
</feature>
<evidence type="ECO:0000259" key="7">
    <source>
        <dbReference type="Pfam" id="PF02826"/>
    </source>
</evidence>
<dbReference type="InterPro" id="IPR006139">
    <property type="entry name" value="D-isomer_2_OHA_DH_cat_dom"/>
</dbReference>
<dbReference type="InterPro" id="IPR029753">
    <property type="entry name" value="D-isomer_DH_CS"/>
</dbReference>
<organism evidence="8 9">
    <name type="scientific">Yinghuangia aomiensis</name>
    <dbReference type="NCBI Taxonomy" id="676205"/>
    <lineage>
        <taxon>Bacteria</taxon>
        <taxon>Bacillati</taxon>
        <taxon>Actinomycetota</taxon>
        <taxon>Actinomycetes</taxon>
        <taxon>Kitasatosporales</taxon>
        <taxon>Streptomycetaceae</taxon>
        <taxon>Yinghuangia</taxon>
    </lineage>
</organism>
<dbReference type="PANTHER" id="PTHR43333">
    <property type="entry name" value="2-HACID_DH_C DOMAIN-CONTAINING PROTEIN"/>
    <property type="match status" value="1"/>
</dbReference>
<feature type="compositionally biased region" description="Polar residues" evidence="5">
    <location>
        <begin position="318"/>
        <end position="331"/>
    </location>
</feature>
<evidence type="ECO:0000256" key="1">
    <source>
        <dbReference type="ARBA" id="ARBA00005854"/>
    </source>
</evidence>
<name>A0ABP9H3S9_9ACTN</name>
<evidence type="ECO:0000259" key="6">
    <source>
        <dbReference type="Pfam" id="PF00389"/>
    </source>
</evidence>
<dbReference type="InterPro" id="IPR036291">
    <property type="entry name" value="NAD(P)-bd_dom_sf"/>
</dbReference>
<dbReference type="PANTHER" id="PTHR43333:SF1">
    <property type="entry name" value="D-ISOMER SPECIFIC 2-HYDROXYACID DEHYDROGENASE NAD-BINDING DOMAIN-CONTAINING PROTEIN"/>
    <property type="match status" value="1"/>
</dbReference>
<dbReference type="Pfam" id="PF00389">
    <property type="entry name" value="2-Hacid_dh"/>
    <property type="match status" value="1"/>
</dbReference>
<evidence type="ECO:0000313" key="9">
    <source>
        <dbReference type="Proteomes" id="UP001500466"/>
    </source>
</evidence>
<dbReference type="Pfam" id="PF02826">
    <property type="entry name" value="2-Hacid_dh_C"/>
    <property type="match status" value="1"/>
</dbReference>
<feature type="region of interest" description="Disordered" evidence="5">
    <location>
        <begin position="310"/>
        <end position="331"/>
    </location>
</feature>
<proteinExistence type="inferred from homology"/>
<dbReference type="CDD" id="cd12166">
    <property type="entry name" value="2-Hacid_dh_7"/>
    <property type="match status" value="1"/>
</dbReference>
<dbReference type="SUPFAM" id="SSF51735">
    <property type="entry name" value="NAD(P)-binding Rossmann-fold domains"/>
    <property type="match status" value="1"/>
</dbReference>
<sequence length="331" mass="34636">MASDPAGGSARLLLPFTPSEIGGLPEGWEALVWDGGGPPPVGPGAAAVELFVVPYTFTRKALPLLARLPGLRVVQSLSAGTENLEPALPAGVTLCNAKGVHDASTAEHAVTLILAALRGIPDLVRAQDARRWSPGFGPALADRTVLLLGYGAIGTAVETRIAPFECRVLRVARTARVTTRGRVHALEDLPHLLPQADVVVLTVPLTDATRGLVDADFLARMKDGALVVNVARGKVVDTSALLHELGSGRLRAALDVTDPEPLPPGHPLWSAANTLITPHRAATTSAFRPRALALVRNQVARYAAGEPLANVVSGPETPRSTAQPNSPHSFE</sequence>
<keyword evidence="2 4" id="KW-0560">Oxidoreductase</keyword>
<comment type="caution">
    <text evidence="8">The sequence shown here is derived from an EMBL/GenBank/DDBJ whole genome shotgun (WGS) entry which is preliminary data.</text>
</comment>
<evidence type="ECO:0000256" key="4">
    <source>
        <dbReference type="RuleBase" id="RU003719"/>
    </source>
</evidence>
<evidence type="ECO:0000256" key="5">
    <source>
        <dbReference type="SAM" id="MobiDB-lite"/>
    </source>
</evidence>
<dbReference type="RefSeq" id="WP_345675553.1">
    <property type="nucleotide sequence ID" value="NZ_BAABHS010000008.1"/>
</dbReference>
<dbReference type="EMBL" id="BAABHS010000008">
    <property type="protein sequence ID" value="GAA4961233.1"/>
    <property type="molecule type" value="Genomic_DNA"/>
</dbReference>
<protein>
    <submittedName>
        <fullName evidence="8">2-hydroxyacid dehydrogenase</fullName>
    </submittedName>
</protein>
<keyword evidence="9" id="KW-1185">Reference proteome</keyword>
<dbReference type="InterPro" id="IPR006140">
    <property type="entry name" value="D-isomer_DH_NAD-bd"/>
</dbReference>
<dbReference type="PROSITE" id="PS00671">
    <property type="entry name" value="D_2_HYDROXYACID_DH_3"/>
    <property type="match status" value="1"/>
</dbReference>
<dbReference type="SUPFAM" id="SSF52283">
    <property type="entry name" value="Formate/glycerate dehydrogenase catalytic domain-like"/>
    <property type="match status" value="1"/>
</dbReference>
<gene>
    <name evidence="8" type="ORF">GCM10023205_25820</name>
</gene>
<accession>A0ABP9H3S9</accession>
<evidence type="ECO:0000256" key="2">
    <source>
        <dbReference type="ARBA" id="ARBA00023002"/>
    </source>
</evidence>
<evidence type="ECO:0000256" key="3">
    <source>
        <dbReference type="ARBA" id="ARBA00023027"/>
    </source>
</evidence>